<evidence type="ECO:0000313" key="2">
    <source>
        <dbReference type="RefSeq" id="XP_030761325.1"/>
    </source>
</evidence>
<sequence>MAKSDRGGWIRRWMSGHGTFAAYRHRIEKAASPHCGACGDVENAGHVLLECDRHAALRTETEAITGSLTEGSLITVMLRDEHCWKAVDQLCLDILFEVDEVVAARRNRTM</sequence>
<proteinExistence type="predicted"/>
<accession>A0A6J2YEL2</accession>
<keyword evidence="1" id="KW-1185">Reference proteome</keyword>
<evidence type="ECO:0000313" key="1">
    <source>
        <dbReference type="Proteomes" id="UP000504635"/>
    </source>
</evidence>
<reference evidence="2" key="1">
    <citation type="submission" date="2025-08" db="UniProtKB">
        <authorList>
            <consortium name="RefSeq"/>
        </authorList>
    </citation>
    <scope>IDENTIFICATION</scope>
    <source>
        <tissue evidence="2">Gonads</tissue>
    </source>
</reference>
<organism evidence="1 2">
    <name type="scientific">Sitophilus oryzae</name>
    <name type="common">Rice weevil</name>
    <name type="synonym">Curculio oryzae</name>
    <dbReference type="NCBI Taxonomy" id="7048"/>
    <lineage>
        <taxon>Eukaryota</taxon>
        <taxon>Metazoa</taxon>
        <taxon>Ecdysozoa</taxon>
        <taxon>Arthropoda</taxon>
        <taxon>Hexapoda</taxon>
        <taxon>Insecta</taxon>
        <taxon>Pterygota</taxon>
        <taxon>Neoptera</taxon>
        <taxon>Endopterygota</taxon>
        <taxon>Coleoptera</taxon>
        <taxon>Polyphaga</taxon>
        <taxon>Cucujiformia</taxon>
        <taxon>Curculionidae</taxon>
        <taxon>Dryophthorinae</taxon>
        <taxon>Sitophilus</taxon>
    </lineage>
</organism>
<dbReference type="Proteomes" id="UP000504635">
    <property type="component" value="Unplaced"/>
</dbReference>
<name>A0A6J2YEL2_SITOR</name>
<dbReference type="AlphaFoldDB" id="A0A6J2YEL2"/>
<dbReference type="RefSeq" id="XP_030761325.1">
    <property type="nucleotide sequence ID" value="XM_030905465.1"/>
</dbReference>
<dbReference type="InParanoid" id="A0A6J2YEL2"/>
<protein>
    <submittedName>
        <fullName evidence="2">Uncharacterized protein LOC115886364</fullName>
    </submittedName>
</protein>
<dbReference type="OrthoDB" id="6627400at2759"/>
<dbReference type="GeneID" id="115886364"/>
<gene>
    <name evidence="2" type="primary">LOC115886364</name>
</gene>
<dbReference type="KEGG" id="soy:115886364"/>